<keyword evidence="2" id="KW-0053">Apoptosis</keyword>
<dbReference type="GO" id="GO:0008270">
    <property type="term" value="F:zinc ion binding"/>
    <property type="evidence" value="ECO:0007669"/>
    <property type="project" value="UniProtKB-KW"/>
</dbReference>
<dbReference type="GO" id="GO:0006915">
    <property type="term" value="P:apoptotic process"/>
    <property type="evidence" value="ECO:0007669"/>
    <property type="project" value="UniProtKB-KW"/>
</dbReference>
<sequence length="657" mass="73502">MFQVGYRRSAVTNSHFTSDPSPHCQDRTWRFNGAMQPAVISNLDSCRSAIFSLVRSAVDRLDTPCRMRRPTTLVKAMSTTTTAFDTHHQPHHVGELQGASAEGGVGGPLVMEGTGMNYEECRLMSFRKWPVSAPVSADRLARAGFFYLGRDDAVRCFSCGGILENWNYGDDVMKKHRKSFPSCHFIQRQSHNVPFLKSSMESKLHMQLLESMDSGFDRSISRPTTPSSSIHPLMSSREEAKTHSRYGVVDISCRSLRRGTSITSTMTSDAMDVFQDGVDMKQEENRRKSYKNWTSSHVQPENLAAAGFFYTSFQDRVRCAFCGGILGMWQPGDDPFAEHEKHFPWCSFGKKGYCSDYSSTQSSPTDSANGNDVCGSLLSAPRITPSKYPCSPYLANYQVRLGTYRNWPPNRIQTPELLAFAGFFFTGVNDNVRCFHCDGGLRCWEPADEAWVEHAKWFPQCPYLQEVKGADYVESIQKAAAEVVSLAESAPPVHRRKNSISSPAGSPCAPDEEMVIRRVLEMGFPQPSVELALQERRARGMTAEAFRNVEELINAVLEVENRKKRPEGAIGRPVGGLFAKLRSLSRDSDKAVSVEKLAEENRILKQQRRCKICFDKEVNTVLLPCGHLMACENCAPQLRTCGICRVGIRGTLKTFFS</sequence>
<evidence type="ECO:0000256" key="4">
    <source>
        <dbReference type="ARBA" id="ARBA00022771"/>
    </source>
</evidence>
<dbReference type="InterPro" id="IPR013083">
    <property type="entry name" value="Znf_RING/FYVE/PHD"/>
</dbReference>
<evidence type="ECO:0000256" key="2">
    <source>
        <dbReference type="ARBA" id="ARBA00022703"/>
    </source>
</evidence>
<dbReference type="EMBL" id="MTYJ01000019">
    <property type="protein sequence ID" value="OQV22200.1"/>
    <property type="molecule type" value="Genomic_DNA"/>
</dbReference>
<evidence type="ECO:0000313" key="9">
    <source>
        <dbReference type="Proteomes" id="UP000192578"/>
    </source>
</evidence>
<dbReference type="GO" id="GO:0005737">
    <property type="term" value="C:cytoplasm"/>
    <property type="evidence" value="ECO:0007669"/>
    <property type="project" value="TreeGrafter"/>
</dbReference>
<dbReference type="Pfam" id="PF00653">
    <property type="entry name" value="BIR"/>
    <property type="match status" value="3"/>
</dbReference>
<dbReference type="PROSITE" id="PS01282">
    <property type="entry name" value="BIR_REPEAT_1"/>
    <property type="match status" value="2"/>
</dbReference>
<dbReference type="GO" id="GO:0031398">
    <property type="term" value="P:positive regulation of protein ubiquitination"/>
    <property type="evidence" value="ECO:0007669"/>
    <property type="project" value="TreeGrafter"/>
</dbReference>
<organism evidence="8 9">
    <name type="scientific">Hypsibius exemplaris</name>
    <name type="common">Freshwater tardigrade</name>
    <dbReference type="NCBI Taxonomy" id="2072580"/>
    <lineage>
        <taxon>Eukaryota</taxon>
        <taxon>Metazoa</taxon>
        <taxon>Ecdysozoa</taxon>
        <taxon>Tardigrada</taxon>
        <taxon>Eutardigrada</taxon>
        <taxon>Parachela</taxon>
        <taxon>Hypsibioidea</taxon>
        <taxon>Hypsibiidae</taxon>
        <taxon>Hypsibius</taxon>
    </lineage>
</organism>
<dbReference type="Gene3D" id="1.10.1170.10">
    <property type="entry name" value="Inhibitor Of Apoptosis Protein (2mihbC-IAP-1), Chain A"/>
    <property type="match status" value="3"/>
</dbReference>
<name>A0A1W0X450_HYPEX</name>
<dbReference type="CDD" id="cd00022">
    <property type="entry name" value="BIR"/>
    <property type="match status" value="3"/>
</dbReference>
<dbReference type="FunFam" id="1.10.1170.10:FF:000003">
    <property type="entry name" value="E3 ubiquitin-protein ligase XIAP"/>
    <property type="match status" value="1"/>
</dbReference>
<dbReference type="CDD" id="cd16713">
    <property type="entry name" value="RING-HC_BIRC2_3_7"/>
    <property type="match status" value="1"/>
</dbReference>
<dbReference type="Gene3D" id="1.10.8.10">
    <property type="entry name" value="DNA helicase RuvA subunit, C-terminal domain"/>
    <property type="match status" value="1"/>
</dbReference>
<dbReference type="FunFam" id="1.10.1170.10:FF:000002">
    <property type="entry name" value="Baculoviral IAP repeat containing 7"/>
    <property type="match status" value="1"/>
</dbReference>
<dbReference type="AlphaFoldDB" id="A0A1W0X450"/>
<dbReference type="SMART" id="SM00238">
    <property type="entry name" value="BIR"/>
    <property type="match status" value="3"/>
</dbReference>
<proteinExistence type="inferred from homology"/>
<dbReference type="OrthoDB" id="774873at2759"/>
<comment type="caution">
    <text evidence="8">The sequence shown here is derived from an EMBL/GenBank/DDBJ whole genome shotgun (WGS) entry which is preliminary data.</text>
</comment>
<dbReference type="PROSITE" id="PS50089">
    <property type="entry name" value="ZF_RING_2"/>
    <property type="match status" value="1"/>
</dbReference>
<dbReference type="Gene3D" id="3.30.40.10">
    <property type="entry name" value="Zinc/RING finger domain, C3HC4 (zinc finger)"/>
    <property type="match status" value="1"/>
</dbReference>
<evidence type="ECO:0000256" key="5">
    <source>
        <dbReference type="ARBA" id="ARBA00022833"/>
    </source>
</evidence>
<comment type="similarity">
    <text evidence="1">Belongs to the IAP family.</text>
</comment>
<protein>
    <submittedName>
        <fullName evidence="8">E3 ubiquitin-protein ligase XIAP</fullName>
    </submittedName>
</protein>
<dbReference type="PANTHER" id="PTHR10044">
    <property type="entry name" value="INHIBITOR OF APOPTOSIS"/>
    <property type="match status" value="1"/>
</dbReference>
<dbReference type="PROSITE" id="PS50143">
    <property type="entry name" value="BIR_REPEAT_2"/>
    <property type="match status" value="3"/>
</dbReference>
<gene>
    <name evidence="8" type="ORF">BV898_04049</name>
</gene>
<evidence type="ECO:0000313" key="8">
    <source>
        <dbReference type="EMBL" id="OQV22200.1"/>
    </source>
</evidence>
<evidence type="ECO:0000256" key="6">
    <source>
        <dbReference type="PROSITE-ProRule" id="PRU00175"/>
    </source>
</evidence>
<accession>A0A1W0X450</accession>
<evidence type="ECO:0000259" key="7">
    <source>
        <dbReference type="PROSITE" id="PS50089"/>
    </source>
</evidence>
<dbReference type="GO" id="GO:0043066">
    <property type="term" value="P:negative regulation of apoptotic process"/>
    <property type="evidence" value="ECO:0007669"/>
    <property type="project" value="TreeGrafter"/>
</dbReference>
<reference evidence="9" key="1">
    <citation type="submission" date="2017-01" db="EMBL/GenBank/DDBJ databases">
        <title>Comparative genomics of anhydrobiosis in the tardigrade Hypsibius dujardini.</title>
        <authorList>
            <person name="Yoshida Y."/>
            <person name="Koutsovoulos G."/>
            <person name="Laetsch D."/>
            <person name="Stevens L."/>
            <person name="Kumar S."/>
            <person name="Horikawa D."/>
            <person name="Ishino K."/>
            <person name="Komine S."/>
            <person name="Tomita M."/>
            <person name="Blaxter M."/>
            <person name="Arakawa K."/>
        </authorList>
    </citation>
    <scope>NUCLEOTIDE SEQUENCE [LARGE SCALE GENOMIC DNA]</scope>
    <source>
        <strain evidence="9">Z151</strain>
    </source>
</reference>
<keyword evidence="4 6" id="KW-0863">Zinc-finger</keyword>
<dbReference type="GO" id="GO:0005634">
    <property type="term" value="C:nucleus"/>
    <property type="evidence" value="ECO:0007669"/>
    <property type="project" value="TreeGrafter"/>
</dbReference>
<dbReference type="GO" id="GO:0051726">
    <property type="term" value="P:regulation of cell cycle"/>
    <property type="evidence" value="ECO:0007669"/>
    <property type="project" value="TreeGrafter"/>
</dbReference>
<dbReference type="InterPro" id="IPR001370">
    <property type="entry name" value="BIR_rpt"/>
</dbReference>
<dbReference type="InterPro" id="IPR050784">
    <property type="entry name" value="IAP"/>
</dbReference>
<keyword evidence="5" id="KW-0862">Zinc</keyword>
<evidence type="ECO:0000256" key="1">
    <source>
        <dbReference type="ARBA" id="ARBA00006672"/>
    </source>
</evidence>
<feature type="domain" description="RING-type" evidence="7">
    <location>
        <begin position="610"/>
        <end position="645"/>
    </location>
</feature>
<dbReference type="Proteomes" id="UP000192578">
    <property type="component" value="Unassembled WGS sequence"/>
</dbReference>
<dbReference type="PANTHER" id="PTHR10044:SF139">
    <property type="entry name" value="DEATH-ASSOCIATED INHIBITOR OF APOPTOSIS 2"/>
    <property type="match status" value="1"/>
</dbReference>
<dbReference type="SUPFAM" id="SSF57924">
    <property type="entry name" value="Inhibitor of apoptosis (IAP) repeat"/>
    <property type="match status" value="3"/>
</dbReference>
<evidence type="ECO:0000256" key="3">
    <source>
        <dbReference type="ARBA" id="ARBA00022723"/>
    </source>
</evidence>
<dbReference type="InterPro" id="IPR001841">
    <property type="entry name" value="Znf_RING"/>
</dbReference>
<keyword evidence="3" id="KW-0479">Metal-binding</keyword>
<keyword evidence="9" id="KW-1185">Reference proteome</keyword>
<dbReference type="GO" id="GO:0043027">
    <property type="term" value="F:cysteine-type endopeptidase inhibitor activity involved in apoptotic process"/>
    <property type="evidence" value="ECO:0007669"/>
    <property type="project" value="TreeGrafter"/>
</dbReference>
<dbReference type="GO" id="GO:0061630">
    <property type="term" value="F:ubiquitin protein ligase activity"/>
    <property type="evidence" value="ECO:0007669"/>
    <property type="project" value="TreeGrafter"/>
</dbReference>
<dbReference type="Pfam" id="PF13920">
    <property type="entry name" value="zf-C3HC4_3"/>
    <property type="match status" value="1"/>
</dbReference>